<protein>
    <submittedName>
        <fullName evidence="1">Uncharacterized protein</fullName>
    </submittedName>
</protein>
<gene>
    <name evidence="1" type="ORF">RC74_16115</name>
</gene>
<dbReference type="KEGG" id="hat:RC74_16115"/>
<dbReference type="EMBL" id="CP014327">
    <property type="protein sequence ID" value="AML53702.1"/>
    <property type="molecule type" value="Genomic_DNA"/>
</dbReference>
<reference evidence="1 2" key="1">
    <citation type="submission" date="2016-02" db="EMBL/GenBank/DDBJ databases">
        <title>Complete genome sequence of Halocynthiibacter arcticus PAMC 20958t from arctic marine sediment.</title>
        <authorList>
            <person name="Lee Y.M."/>
            <person name="Baek K."/>
            <person name="Lee H.K."/>
            <person name="Shin S.C."/>
        </authorList>
    </citation>
    <scope>NUCLEOTIDE SEQUENCE [LARGE SCALE GENOMIC DNA]</scope>
    <source>
        <strain evidence="1">PAMC 20958</strain>
    </source>
</reference>
<accession>A0A126V5Z6</accession>
<proteinExistence type="predicted"/>
<evidence type="ECO:0000313" key="1">
    <source>
        <dbReference type="EMBL" id="AML53702.1"/>
    </source>
</evidence>
<dbReference type="RefSeq" id="WP_052274560.1">
    <property type="nucleotide sequence ID" value="NZ_CP014327.1"/>
</dbReference>
<dbReference type="Proteomes" id="UP000070371">
    <property type="component" value="Chromosome"/>
</dbReference>
<organism evidence="1 2">
    <name type="scientific">Falsihalocynthiibacter arcticus</name>
    <dbReference type="NCBI Taxonomy" id="1579316"/>
    <lineage>
        <taxon>Bacteria</taxon>
        <taxon>Pseudomonadati</taxon>
        <taxon>Pseudomonadota</taxon>
        <taxon>Alphaproteobacteria</taxon>
        <taxon>Rhodobacterales</taxon>
        <taxon>Roseobacteraceae</taxon>
        <taxon>Falsihalocynthiibacter</taxon>
    </lineage>
</organism>
<keyword evidence="2" id="KW-1185">Reference proteome</keyword>
<dbReference type="AlphaFoldDB" id="A0A126V5Z6"/>
<dbReference type="STRING" id="1579316.RC74_16115"/>
<name>A0A126V5Z6_9RHOB</name>
<evidence type="ECO:0000313" key="2">
    <source>
        <dbReference type="Proteomes" id="UP000070371"/>
    </source>
</evidence>
<sequence length="104" mass="11987">MSKHWRSNHSQVYWTCMALTQGRTINHMDEIGEVKGWRLGAIIHTLRHQYQWPIETEFKGPERIAHYSLVKGTDWRALKFPPSAKEVRAALKEAQNITGGSADE</sequence>
<dbReference type="OrthoDB" id="7726947at2"/>